<accession>A0ABR3EV76</accession>
<feature type="compositionally biased region" description="Low complexity" evidence="2">
    <location>
        <begin position="197"/>
        <end position="231"/>
    </location>
</feature>
<feature type="coiled-coil region" evidence="1">
    <location>
        <begin position="268"/>
        <end position="302"/>
    </location>
</feature>
<evidence type="ECO:0008006" key="5">
    <source>
        <dbReference type="Google" id="ProtNLM"/>
    </source>
</evidence>
<feature type="compositionally biased region" description="Low complexity" evidence="2">
    <location>
        <begin position="57"/>
        <end position="68"/>
    </location>
</feature>
<evidence type="ECO:0000313" key="4">
    <source>
        <dbReference type="Proteomes" id="UP001465976"/>
    </source>
</evidence>
<feature type="compositionally biased region" description="Pro residues" evidence="2">
    <location>
        <begin position="80"/>
        <end position="94"/>
    </location>
</feature>
<dbReference type="Gene3D" id="1.10.287.1490">
    <property type="match status" value="1"/>
</dbReference>
<protein>
    <recommendedName>
        <fullName evidence="5">SWI5-dependent HO expression protein 3</fullName>
    </recommendedName>
</protein>
<reference evidence="3 4" key="1">
    <citation type="submission" date="2024-02" db="EMBL/GenBank/DDBJ databases">
        <title>A draft genome for the cacao thread blight pathogen Marasmius crinis-equi.</title>
        <authorList>
            <person name="Cohen S.P."/>
            <person name="Baruah I.K."/>
            <person name="Amoako-Attah I."/>
            <person name="Bukari Y."/>
            <person name="Meinhardt L.W."/>
            <person name="Bailey B.A."/>
        </authorList>
    </citation>
    <scope>NUCLEOTIDE SEQUENCE [LARGE SCALE GENOMIC DNA]</scope>
    <source>
        <strain evidence="3 4">GH-76</strain>
    </source>
</reference>
<evidence type="ECO:0000256" key="1">
    <source>
        <dbReference type="SAM" id="Coils"/>
    </source>
</evidence>
<organism evidence="3 4">
    <name type="scientific">Marasmius crinis-equi</name>
    <dbReference type="NCBI Taxonomy" id="585013"/>
    <lineage>
        <taxon>Eukaryota</taxon>
        <taxon>Fungi</taxon>
        <taxon>Dikarya</taxon>
        <taxon>Basidiomycota</taxon>
        <taxon>Agaricomycotina</taxon>
        <taxon>Agaricomycetes</taxon>
        <taxon>Agaricomycetidae</taxon>
        <taxon>Agaricales</taxon>
        <taxon>Marasmiineae</taxon>
        <taxon>Marasmiaceae</taxon>
        <taxon>Marasmius</taxon>
    </lineage>
</organism>
<dbReference type="EMBL" id="JBAHYK010001767">
    <property type="protein sequence ID" value="KAL0566810.1"/>
    <property type="molecule type" value="Genomic_DNA"/>
</dbReference>
<feature type="compositionally biased region" description="Polar residues" evidence="2">
    <location>
        <begin position="101"/>
        <end position="114"/>
    </location>
</feature>
<comment type="caution">
    <text evidence="3">The sequence shown here is derived from an EMBL/GenBank/DDBJ whole genome shotgun (WGS) entry which is preliminary data.</text>
</comment>
<sequence length="500" mass="56224">MNGIYCSRFYHERQYRVRQILKIDKDTYIRLLQTVVVPPAGAKTHPTPPFRSDGLRSSSVSSPTSLQSADTNLALVPMPRALPQPQPHSPPQPHHSPHFAHQTQPFHPGHTQNPTPNPIPVPGLHYPQPIPIQGPSSSASIQSQDASLHQMIASLNSMLGNAKHENLSLRNQLASIQSAHQNLQSTYQSVQSEHQGLQSEHQSLQSIHQSLQSNHQSLQSNHQSLQSTHQNLQQMLQQDRRKAALMLNTYNAKHRALLQSEKAKQDEIVRLNAQVEQTDGRKEELESELTRVRGEFDEWRARRDSSSSSGSGWEEEMRKKEEMHTWERRIWEDRVKRKDQELEGTVTFLTLPFDLEECLSTSTDELSRSNKLVASRSQDYLILKSLVKSCTELREQVGNSNVVERLDQLGTEMQALAEKMRADMLGALCFETTKGEAQTAVKSQGAREMNTEPEVVDLTQEPPMGLTGGAELDGGRPSKRQRTLGPESNSDSDVIINELP</sequence>
<feature type="region of interest" description="Disordered" evidence="2">
    <location>
        <begin position="443"/>
        <end position="500"/>
    </location>
</feature>
<gene>
    <name evidence="3" type="ORF">V5O48_015192</name>
</gene>
<feature type="region of interest" description="Disordered" evidence="2">
    <location>
        <begin position="39"/>
        <end position="140"/>
    </location>
</feature>
<keyword evidence="1" id="KW-0175">Coiled coil</keyword>
<dbReference type="Proteomes" id="UP001465976">
    <property type="component" value="Unassembled WGS sequence"/>
</dbReference>
<proteinExistence type="predicted"/>
<dbReference type="SUPFAM" id="SSF57997">
    <property type="entry name" value="Tropomyosin"/>
    <property type="match status" value="1"/>
</dbReference>
<feature type="compositionally biased region" description="Low complexity" evidence="2">
    <location>
        <begin position="131"/>
        <end position="140"/>
    </location>
</feature>
<keyword evidence="4" id="KW-1185">Reference proteome</keyword>
<feature type="region of interest" description="Disordered" evidence="2">
    <location>
        <begin position="192"/>
        <end position="236"/>
    </location>
</feature>
<name>A0ABR3EV76_9AGAR</name>
<evidence type="ECO:0000313" key="3">
    <source>
        <dbReference type="EMBL" id="KAL0566810.1"/>
    </source>
</evidence>
<evidence type="ECO:0000256" key="2">
    <source>
        <dbReference type="SAM" id="MobiDB-lite"/>
    </source>
</evidence>